<gene>
    <name evidence="1" type="ORF">S01H4_66869</name>
</gene>
<proteinExistence type="predicted"/>
<accession>X1E3M1</accession>
<feature type="non-terminal residue" evidence="1">
    <location>
        <position position="1"/>
    </location>
</feature>
<dbReference type="AlphaFoldDB" id="X1E3M1"/>
<organism evidence="1">
    <name type="scientific">marine sediment metagenome</name>
    <dbReference type="NCBI Taxonomy" id="412755"/>
    <lineage>
        <taxon>unclassified sequences</taxon>
        <taxon>metagenomes</taxon>
        <taxon>ecological metagenomes</taxon>
    </lineage>
</organism>
<comment type="caution">
    <text evidence="1">The sequence shown here is derived from an EMBL/GenBank/DDBJ whole genome shotgun (WGS) entry which is preliminary data.</text>
</comment>
<evidence type="ECO:0000313" key="1">
    <source>
        <dbReference type="EMBL" id="GAH27866.1"/>
    </source>
</evidence>
<feature type="non-terminal residue" evidence="1">
    <location>
        <position position="57"/>
    </location>
</feature>
<sequence length="57" mass="6459">PELDADGNPIVPELEPWMKEEVEEQDPDDPSKQVPVGKFVSVKKKLKGQISDRDEEI</sequence>
<dbReference type="EMBL" id="BART01041658">
    <property type="protein sequence ID" value="GAH27866.1"/>
    <property type="molecule type" value="Genomic_DNA"/>
</dbReference>
<protein>
    <submittedName>
        <fullName evidence="1">Uncharacterized protein</fullName>
    </submittedName>
</protein>
<reference evidence="1" key="1">
    <citation type="journal article" date="2014" name="Front. Microbiol.">
        <title>High frequency of phylogenetically diverse reductive dehalogenase-homologous genes in deep subseafloor sedimentary metagenomes.</title>
        <authorList>
            <person name="Kawai M."/>
            <person name="Futagami T."/>
            <person name="Toyoda A."/>
            <person name="Takaki Y."/>
            <person name="Nishi S."/>
            <person name="Hori S."/>
            <person name="Arai W."/>
            <person name="Tsubouchi T."/>
            <person name="Morono Y."/>
            <person name="Uchiyama I."/>
            <person name="Ito T."/>
            <person name="Fujiyama A."/>
            <person name="Inagaki F."/>
            <person name="Takami H."/>
        </authorList>
    </citation>
    <scope>NUCLEOTIDE SEQUENCE</scope>
    <source>
        <strain evidence="1">Expedition CK06-06</strain>
    </source>
</reference>
<name>X1E3M1_9ZZZZ</name>